<organism evidence="2 3">
    <name type="scientific">Nitrosospira multiformis</name>
    <dbReference type="NCBI Taxonomy" id="1231"/>
    <lineage>
        <taxon>Bacteria</taxon>
        <taxon>Pseudomonadati</taxon>
        <taxon>Pseudomonadota</taxon>
        <taxon>Betaproteobacteria</taxon>
        <taxon>Nitrosomonadales</taxon>
        <taxon>Nitrosomonadaceae</taxon>
        <taxon>Nitrosospira</taxon>
    </lineage>
</organism>
<dbReference type="AlphaFoldDB" id="A0A1H8GB45"/>
<evidence type="ECO:0000313" key="2">
    <source>
        <dbReference type="EMBL" id="SEN41059.1"/>
    </source>
</evidence>
<evidence type="ECO:0000256" key="1">
    <source>
        <dbReference type="SAM" id="Phobius"/>
    </source>
</evidence>
<dbReference type="EMBL" id="FOCT01000004">
    <property type="protein sequence ID" value="SEN41059.1"/>
    <property type="molecule type" value="Genomic_DNA"/>
</dbReference>
<dbReference type="Proteomes" id="UP000183898">
    <property type="component" value="Unassembled WGS sequence"/>
</dbReference>
<name>A0A1H8GB45_9PROT</name>
<sequence length="51" mass="5929">MVVDPKINQGRKLSLYESMVFWFVKEFAKAILGLALVLGIVVFLWWINTED</sequence>
<protein>
    <submittedName>
        <fullName evidence="2">Uncharacterized protein</fullName>
    </submittedName>
</protein>
<proteinExistence type="predicted"/>
<evidence type="ECO:0000313" key="3">
    <source>
        <dbReference type="Proteomes" id="UP000183898"/>
    </source>
</evidence>
<reference evidence="2 3" key="1">
    <citation type="submission" date="2016-10" db="EMBL/GenBank/DDBJ databases">
        <authorList>
            <person name="de Groot N.N."/>
        </authorList>
    </citation>
    <scope>NUCLEOTIDE SEQUENCE [LARGE SCALE GENOMIC DNA]</scope>
    <source>
        <strain evidence="2 3">Nl18</strain>
    </source>
</reference>
<gene>
    <name evidence="2" type="ORF">SAMN05216404_104151</name>
</gene>
<keyword evidence="1" id="KW-0472">Membrane</keyword>
<keyword evidence="1" id="KW-1133">Transmembrane helix</keyword>
<accession>A0A1H8GB45</accession>
<feature type="transmembrane region" description="Helical" evidence="1">
    <location>
        <begin position="27"/>
        <end position="47"/>
    </location>
</feature>
<keyword evidence="1" id="KW-0812">Transmembrane</keyword>